<proteinExistence type="predicted"/>
<organism evidence="2 3">
    <name type="scientific">Clostridium omnivorum</name>
    <dbReference type="NCBI Taxonomy" id="1604902"/>
    <lineage>
        <taxon>Bacteria</taxon>
        <taxon>Bacillati</taxon>
        <taxon>Bacillota</taxon>
        <taxon>Clostridia</taxon>
        <taxon>Eubacteriales</taxon>
        <taxon>Clostridiaceae</taxon>
        <taxon>Clostridium</taxon>
    </lineage>
</organism>
<dbReference type="Proteomes" id="UP001208567">
    <property type="component" value="Unassembled WGS sequence"/>
</dbReference>
<reference evidence="2 3" key="1">
    <citation type="journal article" date="2024" name="Int. J. Syst. Evol. Microbiol.">
        <title>Clostridium omnivorum sp. nov., isolated from anoxic soil under the treatment of reductive soil disinfestation.</title>
        <authorList>
            <person name="Ueki A."/>
            <person name="Tonouchi A."/>
            <person name="Kaku N."/>
            <person name="Honma S."/>
            <person name="Ueki K."/>
        </authorList>
    </citation>
    <scope>NUCLEOTIDE SEQUENCE [LARGE SCALE GENOMIC DNA]</scope>
    <source>
        <strain evidence="2 3">E14</strain>
    </source>
</reference>
<protein>
    <recommendedName>
        <fullName evidence="4">Phosphodiester glycosidase domain-containing protein</fullName>
    </recommendedName>
</protein>
<feature type="transmembrane region" description="Helical" evidence="1">
    <location>
        <begin position="5"/>
        <end position="22"/>
    </location>
</feature>
<keyword evidence="3" id="KW-1185">Reference proteome</keyword>
<name>A0ABQ5N2Q3_9CLOT</name>
<evidence type="ECO:0000313" key="2">
    <source>
        <dbReference type="EMBL" id="GLC29489.1"/>
    </source>
</evidence>
<comment type="caution">
    <text evidence="2">The sequence shown here is derived from an EMBL/GenBank/DDBJ whole genome shotgun (WGS) entry which is preliminary data.</text>
</comment>
<keyword evidence="1" id="KW-1133">Transmembrane helix</keyword>
<keyword evidence="1" id="KW-0812">Transmembrane</keyword>
<sequence>MKKNFIAYAAISLGIMLSFTLLTRHINNTSIVDKQPSNRITTSIYDEDRTLRKSDFIIATQSENSNTAYDMDLALNSAQDGKKVISSNKSLSRGTSTLPSVQTNKDTYTSKVKLVDWWKGGSSIFSIGTTAQVKDLYTGKTFNVTRTMGTNHADCETPTKEDTNIMKSIWGGFSWDRRPIILTINGERYAASMSAMPHAGIDSAPAYDYIKNRSGGYGSGENLDVIKGNGMDGHFDIHFLNSTRHKDNKKDPEHQAAILKAAGK</sequence>
<dbReference type="EMBL" id="BRXR01000001">
    <property type="protein sequence ID" value="GLC29489.1"/>
    <property type="molecule type" value="Genomic_DNA"/>
</dbReference>
<dbReference type="RefSeq" id="WP_264848782.1">
    <property type="nucleotide sequence ID" value="NZ_BRXR01000001.1"/>
</dbReference>
<gene>
    <name evidence="2" type="ORF">bsdE14_08990</name>
</gene>
<evidence type="ECO:0000256" key="1">
    <source>
        <dbReference type="SAM" id="Phobius"/>
    </source>
</evidence>
<evidence type="ECO:0000313" key="3">
    <source>
        <dbReference type="Proteomes" id="UP001208567"/>
    </source>
</evidence>
<evidence type="ECO:0008006" key="4">
    <source>
        <dbReference type="Google" id="ProtNLM"/>
    </source>
</evidence>
<keyword evidence="1" id="KW-0472">Membrane</keyword>
<accession>A0ABQ5N2Q3</accession>